<keyword evidence="6" id="KW-1185">Reference proteome</keyword>
<evidence type="ECO:0000256" key="2">
    <source>
        <dbReference type="ARBA" id="ARBA00022737"/>
    </source>
</evidence>
<sequence>MTETRKHHTHRHTPSPPPPTKNHHPIFPSHTTIPNLPVKIKLLCDIIASTPPPDIDKTLNDSGIIVTTENVEDVLKLCYSYPSTAVKFFRWAGYQLHDKHSPYSWNLLIDILGKNGKFDTMWGAINSMMTEGLLSLNTFASVFGSYVIAGDVDGAIKAFEDMGKYGLVRDIVALNMLFSAICRDGQAKDAKKFLDIVRRDIRPDGDTYAILLEGLENEGDGVNARVTFGEMVRDVGWDPGNFAAYDSFLHALLKGSGGLSEAMECFEDLRVRKCCPGVRFFKSALNECAIKGDVECAEVLWDAITVGKGCNVDTELYNSMILVYCCVREFVLARRLLDEMVFNGVFPDLQSYNILFKYLLKSRKLDEAILIFGEMVKNEFVPTHANCCLAVKSLLDGGDPYTAIKVWKCMVENYDYGIEEIGNILVNGLRDLNRVPEAVKYAEDMIERRIKVSSNTLSRLRQSLVKAGKVPVYDELLRKWKLH</sequence>
<dbReference type="NCBIfam" id="TIGR00756">
    <property type="entry name" value="PPR"/>
    <property type="match status" value="4"/>
</dbReference>
<keyword evidence="2" id="KW-0677">Repeat</keyword>
<feature type="repeat" description="PPR" evidence="3">
    <location>
        <begin position="313"/>
        <end position="347"/>
    </location>
</feature>
<dbReference type="PANTHER" id="PTHR47447">
    <property type="entry name" value="OS03G0856100 PROTEIN"/>
    <property type="match status" value="1"/>
</dbReference>
<dbReference type="PANTHER" id="PTHR47447:SF17">
    <property type="entry name" value="OS12G0638900 PROTEIN"/>
    <property type="match status" value="1"/>
</dbReference>
<evidence type="ECO:0000256" key="3">
    <source>
        <dbReference type="PROSITE-ProRule" id="PRU00708"/>
    </source>
</evidence>
<feature type="region of interest" description="Disordered" evidence="4">
    <location>
        <begin position="1"/>
        <end position="26"/>
    </location>
</feature>
<dbReference type="InterPro" id="IPR011990">
    <property type="entry name" value="TPR-like_helical_dom_sf"/>
</dbReference>
<name>A0A2U1PFY4_ARTAN</name>
<dbReference type="Pfam" id="PF13041">
    <property type="entry name" value="PPR_2"/>
    <property type="match status" value="1"/>
</dbReference>
<dbReference type="InterPro" id="IPR002885">
    <property type="entry name" value="PPR_rpt"/>
</dbReference>
<accession>A0A2U1PFY4</accession>
<dbReference type="PROSITE" id="PS51375">
    <property type="entry name" value="PPR"/>
    <property type="match status" value="4"/>
</dbReference>
<gene>
    <name evidence="5" type="ORF">CTI12_AA084230</name>
</gene>
<comment type="similarity">
    <text evidence="1">Belongs to the PPR family. P subfamily.</text>
</comment>
<feature type="repeat" description="PPR" evidence="3">
    <location>
        <begin position="348"/>
        <end position="382"/>
    </location>
</feature>
<protein>
    <submittedName>
        <fullName evidence="5">Pentatricopeptide repeat protein</fullName>
    </submittedName>
</protein>
<evidence type="ECO:0000256" key="4">
    <source>
        <dbReference type="SAM" id="MobiDB-lite"/>
    </source>
</evidence>
<dbReference type="AlphaFoldDB" id="A0A2U1PFY4"/>
<evidence type="ECO:0000313" key="5">
    <source>
        <dbReference type="EMBL" id="PWA84659.1"/>
    </source>
</evidence>
<evidence type="ECO:0000256" key="1">
    <source>
        <dbReference type="ARBA" id="ARBA00007626"/>
    </source>
</evidence>
<dbReference type="OrthoDB" id="1911504at2759"/>
<proteinExistence type="inferred from homology"/>
<dbReference type="STRING" id="35608.A0A2U1PFY4"/>
<evidence type="ECO:0000313" key="6">
    <source>
        <dbReference type="Proteomes" id="UP000245207"/>
    </source>
</evidence>
<dbReference type="Proteomes" id="UP000245207">
    <property type="component" value="Unassembled WGS sequence"/>
</dbReference>
<organism evidence="5 6">
    <name type="scientific">Artemisia annua</name>
    <name type="common">Sweet wormwood</name>
    <dbReference type="NCBI Taxonomy" id="35608"/>
    <lineage>
        <taxon>Eukaryota</taxon>
        <taxon>Viridiplantae</taxon>
        <taxon>Streptophyta</taxon>
        <taxon>Embryophyta</taxon>
        <taxon>Tracheophyta</taxon>
        <taxon>Spermatophyta</taxon>
        <taxon>Magnoliopsida</taxon>
        <taxon>eudicotyledons</taxon>
        <taxon>Gunneridae</taxon>
        <taxon>Pentapetalae</taxon>
        <taxon>asterids</taxon>
        <taxon>campanulids</taxon>
        <taxon>Asterales</taxon>
        <taxon>Asteraceae</taxon>
        <taxon>Asteroideae</taxon>
        <taxon>Anthemideae</taxon>
        <taxon>Artemisiinae</taxon>
        <taxon>Artemisia</taxon>
    </lineage>
</organism>
<feature type="compositionally biased region" description="Basic residues" evidence="4">
    <location>
        <begin position="1"/>
        <end position="13"/>
    </location>
</feature>
<feature type="repeat" description="PPR" evidence="3">
    <location>
        <begin position="241"/>
        <end position="276"/>
    </location>
</feature>
<dbReference type="Gene3D" id="1.25.40.10">
    <property type="entry name" value="Tetratricopeptide repeat domain"/>
    <property type="match status" value="3"/>
</dbReference>
<dbReference type="Pfam" id="PF01535">
    <property type="entry name" value="PPR"/>
    <property type="match status" value="2"/>
</dbReference>
<comment type="caution">
    <text evidence="5">The sequence shown here is derived from an EMBL/GenBank/DDBJ whole genome shotgun (WGS) entry which is preliminary data.</text>
</comment>
<reference evidence="5 6" key="1">
    <citation type="journal article" date="2018" name="Mol. Plant">
        <title>The genome of Artemisia annua provides insight into the evolution of Asteraceae family and artemisinin biosynthesis.</title>
        <authorList>
            <person name="Shen Q."/>
            <person name="Zhang L."/>
            <person name="Liao Z."/>
            <person name="Wang S."/>
            <person name="Yan T."/>
            <person name="Shi P."/>
            <person name="Liu M."/>
            <person name="Fu X."/>
            <person name="Pan Q."/>
            <person name="Wang Y."/>
            <person name="Lv Z."/>
            <person name="Lu X."/>
            <person name="Zhang F."/>
            <person name="Jiang W."/>
            <person name="Ma Y."/>
            <person name="Chen M."/>
            <person name="Hao X."/>
            <person name="Li L."/>
            <person name="Tang Y."/>
            <person name="Lv G."/>
            <person name="Zhou Y."/>
            <person name="Sun X."/>
            <person name="Brodelius P.E."/>
            <person name="Rose J.K.C."/>
            <person name="Tang K."/>
        </authorList>
    </citation>
    <scope>NUCLEOTIDE SEQUENCE [LARGE SCALE GENOMIC DNA]</scope>
    <source>
        <strain evidence="6">cv. Huhao1</strain>
        <tissue evidence="5">Leaf</tissue>
    </source>
</reference>
<feature type="repeat" description="PPR" evidence="3">
    <location>
        <begin position="101"/>
        <end position="135"/>
    </location>
</feature>
<dbReference type="EMBL" id="PKPP01001205">
    <property type="protein sequence ID" value="PWA84659.1"/>
    <property type="molecule type" value="Genomic_DNA"/>
</dbReference>